<evidence type="ECO:0000313" key="2">
    <source>
        <dbReference type="EMBL" id="MFC7443445.1"/>
    </source>
</evidence>
<dbReference type="EMBL" id="JBHTBW010000087">
    <property type="protein sequence ID" value="MFC7443445.1"/>
    <property type="molecule type" value="Genomic_DNA"/>
</dbReference>
<comment type="caution">
    <text evidence="2">The sequence shown here is derived from an EMBL/GenBank/DDBJ whole genome shotgun (WGS) entry which is preliminary data.</text>
</comment>
<keyword evidence="1" id="KW-0812">Transmembrane</keyword>
<protein>
    <recommendedName>
        <fullName evidence="4">DUF5412 domain-containing protein</fullName>
    </recommendedName>
</protein>
<keyword evidence="3" id="KW-1185">Reference proteome</keyword>
<feature type="transmembrane region" description="Helical" evidence="1">
    <location>
        <begin position="5"/>
        <end position="23"/>
    </location>
</feature>
<sequence length="128" mass="14809">MKERFAIFGIAVLILIAHYFWYFPEVVGSGGAYGKEWNVNRGYEIHGFRVKESIQFIYKGKQENKSGLKATFTWKSPERVIQKGSFITNLEGKSETMTQYSWGYPNDTSQSVEIQWNGKKEVINLLLE</sequence>
<keyword evidence="1" id="KW-1133">Transmembrane helix</keyword>
<dbReference type="Proteomes" id="UP001596500">
    <property type="component" value="Unassembled WGS sequence"/>
</dbReference>
<reference evidence="3" key="1">
    <citation type="journal article" date="2019" name="Int. J. Syst. Evol. Microbiol.">
        <title>The Global Catalogue of Microorganisms (GCM) 10K type strain sequencing project: providing services to taxonomists for standard genome sequencing and annotation.</title>
        <authorList>
            <consortium name="The Broad Institute Genomics Platform"/>
            <consortium name="The Broad Institute Genome Sequencing Center for Infectious Disease"/>
            <person name="Wu L."/>
            <person name="Ma J."/>
        </authorList>
    </citation>
    <scope>NUCLEOTIDE SEQUENCE [LARGE SCALE GENOMIC DNA]</scope>
    <source>
        <strain evidence="3">CGMCC 1.12942</strain>
    </source>
</reference>
<evidence type="ECO:0008006" key="4">
    <source>
        <dbReference type="Google" id="ProtNLM"/>
    </source>
</evidence>
<keyword evidence="1" id="KW-0472">Membrane</keyword>
<evidence type="ECO:0000313" key="3">
    <source>
        <dbReference type="Proteomes" id="UP001596500"/>
    </source>
</evidence>
<evidence type="ECO:0000256" key="1">
    <source>
        <dbReference type="SAM" id="Phobius"/>
    </source>
</evidence>
<organism evidence="2 3">
    <name type="scientific">Laceyella putida</name>
    <dbReference type="NCBI Taxonomy" id="110101"/>
    <lineage>
        <taxon>Bacteria</taxon>
        <taxon>Bacillati</taxon>
        <taxon>Bacillota</taxon>
        <taxon>Bacilli</taxon>
        <taxon>Bacillales</taxon>
        <taxon>Thermoactinomycetaceae</taxon>
        <taxon>Laceyella</taxon>
    </lineage>
</organism>
<gene>
    <name evidence="2" type="ORF">ACFQNG_20515</name>
</gene>
<dbReference type="RefSeq" id="WP_379867777.1">
    <property type="nucleotide sequence ID" value="NZ_JBHTBW010000087.1"/>
</dbReference>
<accession>A0ABW2RR47</accession>
<name>A0ABW2RR47_9BACL</name>
<proteinExistence type="predicted"/>